<keyword evidence="2" id="KW-1133">Transmembrane helix</keyword>
<evidence type="ECO:0000313" key="3">
    <source>
        <dbReference type="EMBL" id="CAL4933086.1"/>
    </source>
</evidence>
<feature type="region of interest" description="Disordered" evidence="1">
    <location>
        <begin position="31"/>
        <end position="53"/>
    </location>
</feature>
<accession>A0ABC8YDD9</accession>
<evidence type="ECO:0000313" key="4">
    <source>
        <dbReference type="EMBL" id="CAL4941498.1"/>
    </source>
</evidence>
<keyword evidence="2" id="KW-0812">Transmembrane</keyword>
<keyword evidence="5" id="KW-1185">Reference proteome</keyword>
<keyword evidence="2" id="KW-0472">Membrane</keyword>
<reference evidence="4 5" key="2">
    <citation type="submission" date="2024-10" db="EMBL/GenBank/DDBJ databases">
        <authorList>
            <person name="Ryan C."/>
        </authorList>
    </citation>
    <scope>NUCLEOTIDE SEQUENCE [LARGE SCALE GENOMIC DNA]</scope>
</reference>
<evidence type="ECO:0000256" key="2">
    <source>
        <dbReference type="SAM" id="Phobius"/>
    </source>
</evidence>
<feature type="compositionally biased region" description="Low complexity" evidence="1">
    <location>
        <begin position="37"/>
        <end position="53"/>
    </location>
</feature>
<evidence type="ECO:0000256" key="1">
    <source>
        <dbReference type="SAM" id="MobiDB-lite"/>
    </source>
</evidence>
<feature type="transmembrane region" description="Helical" evidence="2">
    <location>
        <begin position="92"/>
        <end position="111"/>
    </location>
</feature>
<evidence type="ECO:0000313" key="5">
    <source>
        <dbReference type="Proteomes" id="UP001497457"/>
    </source>
</evidence>
<organism evidence="4 5">
    <name type="scientific">Urochloa decumbens</name>
    <dbReference type="NCBI Taxonomy" id="240449"/>
    <lineage>
        <taxon>Eukaryota</taxon>
        <taxon>Viridiplantae</taxon>
        <taxon>Streptophyta</taxon>
        <taxon>Embryophyta</taxon>
        <taxon>Tracheophyta</taxon>
        <taxon>Spermatophyta</taxon>
        <taxon>Magnoliopsida</taxon>
        <taxon>Liliopsida</taxon>
        <taxon>Poales</taxon>
        <taxon>Poaceae</taxon>
        <taxon>PACMAD clade</taxon>
        <taxon>Panicoideae</taxon>
        <taxon>Panicodae</taxon>
        <taxon>Paniceae</taxon>
        <taxon>Melinidinae</taxon>
        <taxon>Urochloa</taxon>
    </lineage>
</organism>
<protein>
    <submittedName>
        <fullName evidence="4">Uncharacterized protein</fullName>
    </submittedName>
</protein>
<name>A0ABC8YDD9_9POAL</name>
<sequence length="112" mass="11355">MEKQTKPAPDAAAHLAALRCARASLLLTSLRRPRAPLPTTTQGPRRSSSSSSSASAALQECVLGSEGLLHGGGVAAARCEAVGHARIAGSELLLVLAVAPAVLLMLLLLGLL</sequence>
<dbReference type="Proteomes" id="UP001497457">
    <property type="component" value="Chromosome 16b"/>
</dbReference>
<dbReference type="EMBL" id="OZ075125">
    <property type="protein sequence ID" value="CAL4933086.1"/>
    <property type="molecule type" value="Genomic_DNA"/>
</dbReference>
<reference evidence="5" key="1">
    <citation type="submission" date="2024-06" db="EMBL/GenBank/DDBJ databases">
        <authorList>
            <person name="Ryan C."/>
        </authorList>
    </citation>
    <scope>NUCLEOTIDE SEQUENCE [LARGE SCALE GENOMIC DNA]</scope>
</reference>
<dbReference type="EMBL" id="OZ075126">
    <property type="protein sequence ID" value="CAL4941498.1"/>
    <property type="molecule type" value="Genomic_DNA"/>
</dbReference>
<proteinExistence type="predicted"/>
<dbReference type="Proteomes" id="UP001497457">
    <property type="component" value="Chromosome 15b"/>
</dbReference>
<dbReference type="AlphaFoldDB" id="A0ABC8YDD9"/>
<gene>
    <name evidence="3" type="ORF">URODEC1_LOCUS27943</name>
    <name evidence="4" type="ORF">URODEC1_LOCUS33062</name>
</gene>